<dbReference type="SUPFAM" id="SSF46548">
    <property type="entry name" value="alpha-helical ferredoxin"/>
    <property type="match status" value="1"/>
</dbReference>
<dbReference type="InterPro" id="IPR023753">
    <property type="entry name" value="FAD/NAD-binding_dom"/>
</dbReference>
<dbReference type="SUPFAM" id="SSF51971">
    <property type="entry name" value="Nucleotide-binding domain"/>
    <property type="match status" value="1"/>
</dbReference>
<keyword evidence="2 4" id="KW-0560">Oxidoreductase</keyword>
<dbReference type="GeneID" id="23113294"/>
<dbReference type="Pfam" id="PF14691">
    <property type="entry name" value="Fer4_20"/>
    <property type="match status" value="1"/>
</dbReference>
<evidence type="ECO:0000259" key="3">
    <source>
        <dbReference type="PROSITE" id="PS51387"/>
    </source>
</evidence>
<dbReference type="Gene3D" id="3.30.390.50">
    <property type="entry name" value="CO dehydrogenase flavoprotein, C-terminal domain"/>
    <property type="match status" value="1"/>
</dbReference>
<dbReference type="SUPFAM" id="SSF56176">
    <property type="entry name" value="FAD-binding/transporter-associated domain-like"/>
    <property type="match status" value="1"/>
</dbReference>
<dbReference type="InterPro" id="IPR036188">
    <property type="entry name" value="FAD/NAD-bd_sf"/>
</dbReference>
<organism evidence="4">
    <name type="scientific">Enterocloster bolteae</name>
    <dbReference type="NCBI Taxonomy" id="208479"/>
    <lineage>
        <taxon>Bacteria</taxon>
        <taxon>Bacillati</taxon>
        <taxon>Bacillota</taxon>
        <taxon>Clostridia</taxon>
        <taxon>Lachnospirales</taxon>
        <taxon>Lachnospiraceae</taxon>
        <taxon>Enterocloster</taxon>
    </lineage>
</organism>
<dbReference type="InterPro" id="IPR036318">
    <property type="entry name" value="FAD-bd_PCMH-like_sf"/>
</dbReference>
<accession>A0A6N2XE82</accession>
<dbReference type="Pfam" id="PF03450">
    <property type="entry name" value="CO_deh_flav_C"/>
    <property type="match status" value="1"/>
</dbReference>
<dbReference type="PRINTS" id="PR00419">
    <property type="entry name" value="ADXRDTASE"/>
</dbReference>
<dbReference type="PANTHER" id="PTHR42783:SF3">
    <property type="entry name" value="GLUTAMATE SYNTHASE [NADPH] SMALL CHAIN-RELATED"/>
    <property type="match status" value="1"/>
</dbReference>
<dbReference type="EMBL" id="CACRTF010000017">
    <property type="protein sequence ID" value="VYT52097.1"/>
    <property type="molecule type" value="Genomic_DNA"/>
</dbReference>
<dbReference type="Gene3D" id="1.10.1060.10">
    <property type="entry name" value="Alpha-helical ferredoxin"/>
    <property type="match status" value="1"/>
</dbReference>
<dbReference type="InterPro" id="IPR016166">
    <property type="entry name" value="FAD-bd_PCMH"/>
</dbReference>
<reference evidence="4" key="1">
    <citation type="submission" date="2019-11" db="EMBL/GenBank/DDBJ databases">
        <authorList>
            <person name="Feng L."/>
        </authorList>
    </citation>
    <scope>NUCLEOTIDE SEQUENCE</scope>
    <source>
        <strain evidence="4">CbolteaeLFYP116</strain>
    </source>
</reference>
<dbReference type="EC" id="1.3.1.1" evidence="4"/>
<proteinExistence type="predicted"/>
<dbReference type="InterPro" id="IPR028261">
    <property type="entry name" value="DPD_II"/>
</dbReference>
<dbReference type="InterPro" id="IPR002346">
    <property type="entry name" value="Mopterin_DH_FAD-bd"/>
</dbReference>
<dbReference type="SUPFAM" id="SSF55447">
    <property type="entry name" value="CO dehydrogenase flavoprotein C-terminal domain-like"/>
    <property type="match status" value="1"/>
</dbReference>
<protein>
    <submittedName>
        <fullName evidence="4">NAD-dependent dihydropyrimidine dehydrogenase subunit PreT</fullName>
        <ecNumber evidence="4">1.3.1.1</ecNumber>
    </submittedName>
</protein>
<dbReference type="Gene3D" id="3.30.465.10">
    <property type="match status" value="1"/>
</dbReference>
<dbReference type="PANTHER" id="PTHR42783">
    <property type="entry name" value="GLUTAMATE SYNTHASE [NADPH] SMALL CHAIN"/>
    <property type="match status" value="1"/>
</dbReference>
<gene>
    <name evidence="4" type="primary">preT_1</name>
    <name evidence="4" type="ORF">CBLFYP116_04859</name>
</gene>
<evidence type="ECO:0000313" key="4">
    <source>
        <dbReference type="EMBL" id="VYT52097.1"/>
    </source>
</evidence>
<dbReference type="GO" id="GO:0004159">
    <property type="term" value="F:dihydropyrimidine dehydrogenase (NAD+) activity"/>
    <property type="evidence" value="ECO:0007669"/>
    <property type="project" value="UniProtKB-EC"/>
</dbReference>
<dbReference type="Gene3D" id="3.40.50.720">
    <property type="entry name" value="NAD(P)-binding Rossmann-like Domain"/>
    <property type="match status" value="1"/>
</dbReference>
<dbReference type="GO" id="GO:0051536">
    <property type="term" value="F:iron-sulfur cluster binding"/>
    <property type="evidence" value="ECO:0007669"/>
    <property type="project" value="InterPro"/>
</dbReference>
<dbReference type="Gene3D" id="3.50.50.60">
    <property type="entry name" value="FAD/NAD(P)-binding domain"/>
    <property type="match status" value="1"/>
</dbReference>
<dbReference type="PROSITE" id="PS51387">
    <property type="entry name" value="FAD_PCMH"/>
    <property type="match status" value="1"/>
</dbReference>
<dbReference type="InterPro" id="IPR036683">
    <property type="entry name" value="CO_DH_flav_C_dom_sf"/>
</dbReference>
<dbReference type="InterPro" id="IPR005107">
    <property type="entry name" value="CO_DH_flav_C"/>
</dbReference>
<name>A0A6N2XE82_9FIRM</name>
<dbReference type="InterPro" id="IPR016167">
    <property type="entry name" value="FAD-bd_PCMH_sub1"/>
</dbReference>
<dbReference type="GO" id="GO:0071949">
    <property type="term" value="F:FAD binding"/>
    <property type="evidence" value="ECO:0007669"/>
    <property type="project" value="InterPro"/>
</dbReference>
<evidence type="ECO:0000256" key="1">
    <source>
        <dbReference type="ARBA" id="ARBA00022630"/>
    </source>
</evidence>
<dbReference type="InterPro" id="IPR009051">
    <property type="entry name" value="Helical_ferredxn"/>
</dbReference>
<sequence length="790" mass="86832">MKYFEHESAATFDEAVSLLKESPKGKTVVMAGGSDLIGVLKEQILEDYPEKVVDLKTVRGGEYIKQDGDTIEIGALTKLCDIVKSDLLNEKAPVLSQAARSVATPLIRNVATMGGNICQDVRCWFYRYPHGIGGRMDCMRKGGKECYAVMGDNRYHSIFGGMKVHTTPCSVQCPANTDIPAYMERLRKGDVEGAAHILMEANPIPMITSRVCAHTCQEQCNRCGSDESVSIHGVERYVGDYILEHPDTFYRAPETETGHKVALVGAGPAGLSAAYYLRKVGHDVTVFDKMEEPGGMLTYAIPNYRLPKSYVKQVAAAYEKMGIRFRLGCCLGEDIQAEDLEKEYDNVFYATGAWKRPVLGFDGEEFTEFGLQFLMEVNQWMNKKDRRHVLVVGGGNVAMDVAITARRLGAESVTLACLESEPEMPASREEIARAREEGIEIMPSYGVSKAIYEGSQVTGMELMRCTSVKDENGRFNPRYDREETLRVSADSILMAAGQKVDLSFLGDKYGLALERGLIQVDKDTQATSKSGIYAGGDATTGPATVIQGVRSGRNAAEAINRGYAVMPERRREDKFIHFDTAGVKEEHAVKDKELSAAERALDKEDSFTLTGEEAAREAGRCMNCGCYSVNASDISPVLILLDARIVTTKKTVRAADFFTTRLKAADMLDTDELVTAVRFRVPEGYTTAYDKFRVREAVDFAIVSLAYAYRMKDGLIEDARIVLGGVAPVPMERKKVEAFLAGRKPDEALAEAAAELAVEGTAAMANNSYKIQEVRALIKKMILDMGAVQA</sequence>
<feature type="domain" description="FAD-binding PCMH-type" evidence="3">
    <location>
        <begin position="1"/>
        <end position="189"/>
    </location>
</feature>
<dbReference type="AlphaFoldDB" id="A0A6N2XE82"/>
<dbReference type="SMART" id="SM01092">
    <property type="entry name" value="CO_deh_flav_C"/>
    <property type="match status" value="1"/>
</dbReference>
<dbReference type="RefSeq" id="WP_002575448.1">
    <property type="nucleotide sequence ID" value="NZ_CACRTF010000017.1"/>
</dbReference>
<dbReference type="InterPro" id="IPR016169">
    <property type="entry name" value="FAD-bd_PCMH_sub2"/>
</dbReference>
<dbReference type="Pfam" id="PF00941">
    <property type="entry name" value="FAD_binding_5"/>
    <property type="match status" value="1"/>
</dbReference>
<dbReference type="Pfam" id="PF07992">
    <property type="entry name" value="Pyr_redox_2"/>
    <property type="match status" value="1"/>
</dbReference>
<dbReference type="Gene3D" id="3.30.43.10">
    <property type="entry name" value="Uridine Diphospho-n-acetylenolpyruvylglucosamine Reductase, domain 2"/>
    <property type="match status" value="1"/>
</dbReference>
<keyword evidence="1" id="KW-0285">Flavoprotein</keyword>
<evidence type="ECO:0000256" key="2">
    <source>
        <dbReference type="ARBA" id="ARBA00023002"/>
    </source>
</evidence>